<gene>
    <name evidence="3" type="ORF">BCV70DRAFT_95457</name>
</gene>
<keyword evidence="4" id="KW-1185">Reference proteome</keyword>
<dbReference type="Gene3D" id="2.60.40.640">
    <property type="match status" value="1"/>
</dbReference>
<protein>
    <recommendedName>
        <fullName evidence="2">Arrestin-like N-terminal domain-containing protein</fullName>
    </recommendedName>
</protein>
<dbReference type="InterPro" id="IPR014752">
    <property type="entry name" value="Arrestin-like_C"/>
</dbReference>
<dbReference type="Proteomes" id="UP000246740">
    <property type="component" value="Unassembled WGS sequence"/>
</dbReference>
<evidence type="ECO:0000313" key="4">
    <source>
        <dbReference type="Proteomes" id="UP000246740"/>
    </source>
</evidence>
<dbReference type="EMBL" id="KZ819192">
    <property type="protein sequence ID" value="PWZ00426.1"/>
    <property type="molecule type" value="Genomic_DNA"/>
</dbReference>
<feature type="region of interest" description="Disordered" evidence="1">
    <location>
        <begin position="430"/>
        <end position="453"/>
    </location>
</feature>
<sequence>MFSSIVHQPCEISLHLVSQDIFVHPPPPNTEIPGDDKTLRGLVEIKCPSERHIQGVKVVLQGVQTLAIPEQNSSTPSSIRWEEKVIMEKTVEIMNDGSSSPGRSSRSKGKEKEKQHNCDVADGIHLEKGIHGFEFAFIIPASTPPFERSKHGRVRYILTATALGAGRARHNISTWKEIFIMLHVNADGGPTPLDIQYHDVHEALGPLSVSLTSASLTVGGTANLSIYHPDPPSGLNIHVARVFLEQTFELYSEARKGWLRLPTEKLRLWEKGYMPYKAKQHTDATGPQDAIWIGDMTNSGPGRPGRGAGAGPANISPFGLPLNGSTSAPVTPMEPSTPASMDNGYKIKSVVRLPDDNVIRPSTVRGSRAEIRVSHEMGAEIFFSRKDVLDMREGSESFGQPKVQVFSMRRATTIPSCCCTFDTIHLPPYSLESPSNSRPSSPAPPSASRNGTHAELEHWKRTTTLNHTLPGSRGNSAFGSAFTSSTNSRAGSRAGSRETSPTRHGFAAHFGGSGRKSRNASPTRNRGRAGHGLGSSGLHALTPASAGHIDQNGSHRHHGYATPRSLPDNVPWAVSYLPDRTGTSHDTCNCGRTTEELTEAEQRLLEGVPTAPGAWVENTDNNVPPPPWAPPSRASSPVSGWHYGPGSAREGFRPRGKLAELETPFGSPSA</sequence>
<dbReference type="InterPro" id="IPR014756">
    <property type="entry name" value="Ig_E-set"/>
</dbReference>
<evidence type="ECO:0000259" key="2">
    <source>
        <dbReference type="Pfam" id="PF00339"/>
    </source>
</evidence>
<evidence type="ECO:0000313" key="3">
    <source>
        <dbReference type="EMBL" id="PWZ00426.1"/>
    </source>
</evidence>
<feature type="region of interest" description="Disordered" evidence="1">
    <location>
        <begin position="298"/>
        <end position="343"/>
    </location>
</feature>
<feature type="compositionally biased region" description="Basic and acidic residues" evidence="1">
    <location>
        <begin position="108"/>
        <end position="117"/>
    </location>
</feature>
<dbReference type="Pfam" id="PF00339">
    <property type="entry name" value="Arrestin_N"/>
    <property type="match status" value="1"/>
</dbReference>
<organism evidence="3 4">
    <name type="scientific">Testicularia cyperi</name>
    <dbReference type="NCBI Taxonomy" id="1882483"/>
    <lineage>
        <taxon>Eukaryota</taxon>
        <taxon>Fungi</taxon>
        <taxon>Dikarya</taxon>
        <taxon>Basidiomycota</taxon>
        <taxon>Ustilaginomycotina</taxon>
        <taxon>Ustilaginomycetes</taxon>
        <taxon>Ustilaginales</taxon>
        <taxon>Anthracoideaceae</taxon>
        <taxon>Testicularia</taxon>
    </lineage>
</organism>
<dbReference type="STRING" id="1882483.A0A317XQ39"/>
<reference evidence="3 4" key="1">
    <citation type="journal article" date="2018" name="Mol. Biol. Evol.">
        <title>Broad Genomic Sampling Reveals a Smut Pathogenic Ancestry of the Fungal Clade Ustilaginomycotina.</title>
        <authorList>
            <person name="Kijpornyongpan T."/>
            <person name="Mondo S.J."/>
            <person name="Barry K."/>
            <person name="Sandor L."/>
            <person name="Lee J."/>
            <person name="Lipzen A."/>
            <person name="Pangilinan J."/>
            <person name="LaButti K."/>
            <person name="Hainaut M."/>
            <person name="Henrissat B."/>
            <person name="Grigoriev I.V."/>
            <person name="Spatafora J.W."/>
            <person name="Aime M.C."/>
        </authorList>
    </citation>
    <scope>NUCLEOTIDE SEQUENCE [LARGE SCALE GENOMIC DNA]</scope>
    <source>
        <strain evidence="3 4">MCA 3645</strain>
    </source>
</reference>
<dbReference type="InterPro" id="IPR011021">
    <property type="entry name" value="Arrestin-like_N"/>
</dbReference>
<feature type="region of interest" description="Disordered" evidence="1">
    <location>
        <begin position="465"/>
        <end position="566"/>
    </location>
</feature>
<feature type="region of interest" description="Disordered" evidence="1">
    <location>
        <begin position="612"/>
        <end position="670"/>
    </location>
</feature>
<proteinExistence type="predicted"/>
<dbReference type="AlphaFoldDB" id="A0A317XQ39"/>
<dbReference type="InParanoid" id="A0A317XQ39"/>
<name>A0A317XQ39_9BASI</name>
<feature type="compositionally biased region" description="Basic and acidic residues" evidence="1">
    <location>
        <begin position="650"/>
        <end position="660"/>
    </location>
</feature>
<dbReference type="SUPFAM" id="SSF81296">
    <property type="entry name" value="E set domains"/>
    <property type="match status" value="1"/>
</dbReference>
<feature type="compositionally biased region" description="Low complexity" evidence="1">
    <location>
        <begin position="433"/>
        <end position="450"/>
    </location>
</feature>
<dbReference type="OrthoDB" id="3345971at2759"/>
<feature type="region of interest" description="Disordered" evidence="1">
    <location>
        <begin position="92"/>
        <end position="117"/>
    </location>
</feature>
<feature type="compositionally biased region" description="Polar residues" evidence="1">
    <location>
        <begin position="465"/>
        <end position="490"/>
    </location>
</feature>
<accession>A0A317XQ39</accession>
<evidence type="ECO:0000256" key="1">
    <source>
        <dbReference type="SAM" id="MobiDB-lite"/>
    </source>
</evidence>
<feature type="domain" description="Arrestin-like N-terminal" evidence="2">
    <location>
        <begin position="37"/>
        <end position="163"/>
    </location>
</feature>